<sequence length="940" mass="108390">MFRFSKKLKGLKQDIKVLTRDRLGDLVKRTKAAHADLCEKQEETLANPSVEAVAAETASFEKWQHISELEEGFLRQKSKLHWLDVGDQNNKVFHNAVKLRETKNTIREIKCDDGSIVATQEEIKQEAVRFFSTFLGHMPEDYEGTTIENLQSLFQFRCSVENRGMLEKEVTREEIRKVLFSMPANKSPGPDGYTSEFFKSAWPVIENDFTVAIQSFFQKGFLPKGINTTILALIPKKDDAQVMKDYRPISCCNVLYKVISKILANRLKELLPEIILSNQTAFVKDRLLMENVLLASELVKDYHKEDISPRCAMKIDISKAFDSVQWSFLLNTLQALNFPEKFIHWIRLCVTTATFSVQVNGELAGFFGSSRGLRQGCALSPYLFVICMNVLSHLINKSAAENKFGYHPRCHNILLTHLCFADDLMVFAEGTKRSVESIITIFDEFAKISGLKISLEKSTLFMAGIQQTTQEEILQNFPFEAGTLPVRYLGLPLMTKAMSSSDYLPLIEKIQNRISTWTSRFFSYLGRLQLIKSVLLSITNFWSSAFRLPGKCMKEVEKLCSAFLWSGPELKTHIAKLGWQTVCLPRREGGLGLRPLKETNTVCGLKLIWRLLAAKTSLWGQWVHTYLIRNKSFWNIRGSSAQGSWMWRKLLKLRDVAKEFHRMEINSGRNTSFWYDRWTSMGKISDMLGDRGCIDLGISKTATFETVLHNHRRRYHRVDLLNRIETKIEKVKQKQRRAVDDVHLWKGRAGFKQKFITSETWKLIRTESHVCEWAKGVWFPQATPKFAFITWLGMHNRLSMGDRMLKWNQGAHLACVFCQEPVETRNHIFFSCSYSHQIWEQTTKGLLGIHYTSQWDQINSLVSSSTLGKHTLLLLRYSLQVAVHSIWRERNNRRHGEAHIPAPRLSQMIGKTIRNKITLLRSSGNHKYADLLMFWFSTQT</sequence>
<dbReference type="PROSITE" id="PS50878">
    <property type="entry name" value="RT_POL"/>
    <property type="match status" value="1"/>
</dbReference>
<dbReference type="Pfam" id="PF00078">
    <property type="entry name" value="RVT_1"/>
    <property type="match status" value="1"/>
</dbReference>
<accession>A0A8T2AXH8</accession>
<keyword evidence="2" id="KW-0808">Transferase</keyword>
<dbReference type="CDD" id="cd01650">
    <property type="entry name" value="RT_nLTR_like"/>
    <property type="match status" value="1"/>
</dbReference>
<protein>
    <submittedName>
        <fullName evidence="2">Reverse transcriptase domain</fullName>
    </submittedName>
</protein>
<organism evidence="2 3">
    <name type="scientific">Arabidopsis thaliana x Arabidopsis arenosa</name>
    <dbReference type="NCBI Taxonomy" id="1240361"/>
    <lineage>
        <taxon>Eukaryota</taxon>
        <taxon>Viridiplantae</taxon>
        <taxon>Streptophyta</taxon>
        <taxon>Embryophyta</taxon>
        <taxon>Tracheophyta</taxon>
        <taxon>Spermatophyta</taxon>
        <taxon>Magnoliopsida</taxon>
        <taxon>eudicotyledons</taxon>
        <taxon>Gunneridae</taxon>
        <taxon>Pentapetalae</taxon>
        <taxon>rosids</taxon>
        <taxon>malvids</taxon>
        <taxon>Brassicales</taxon>
        <taxon>Brassicaceae</taxon>
        <taxon>Camelineae</taxon>
        <taxon>Arabidopsis</taxon>
    </lineage>
</organism>
<dbReference type="Pfam" id="PF13966">
    <property type="entry name" value="zf-RVT"/>
    <property type="match status" value="1"/>
</dbReference>
<dbReference type="GO" id="GO:0003964">
    <property type="term" value="F:RNA-directed DNA polymerase activity"/>
    <property type="evidence" value="ECO:0007669"/>
    <property type="project" value="UniProtKB-KW"/>
</dbReference>
<proteinExistence type="predicted"/>
<reference evidence="2 3" key="1">
    <citation type="submission" date="2020-12" db="EMBL/GenBank/DDBJ databases">
        <title>Concerted genomic and epigenomic changes stabilize Arabidopsis allopolyploids.</title>
        <authorList>
            <person name="Chen Z."/>
        </authorList>
    </citation>
    <scope>NUCLEOTIDE SEQUENCE [LARGE SCALE GENOMIC DNA]</scope>
    <source>
        <strain evidence="2">Allo738</strain>
        <tissue evidence="2">Leaf</tissue>
    </source>
</reference>
<name>A0A8T2AXH8_9BRAS</name>
<dbReference type="PANTHER" id="PTHR33116">
    <property type="entry name" value="REVERSE TRANSCRIPTASE ZINC-BINDING DOMAIN-CONTAINING PROTEIN-RELATED-RELATED"/>
    <property type="match status" value="1"/>
</dbReference>
<evidence type="ECO:0000313" key="3">
    <source>
        <dbReference type="Proteomes" id="UP000694240"/>
    </source>
</evidence>
<dbReference type="InterPro" id="IPR026960">
    <property type="entry name" value="RVT-Znf"/>
</dbReference>
<keyword evidence="2" id="KW-0548">Nucleotidyltransferase</keyword>
<evidence type="ECO:0000313" key="2">
    <source>
        <dbReference type="EMBL" id="KAG7578526.1"/>
    </source>
</evidence>
<dbReference type="Proteomes" id="UP000694240">
    <property type="component" value="Chromosome 8"/>
</dbReference>
<dbReference type="InterPro" id="IPR000477">
    <property type="entry name" value="RT_dom"/>
</dbReference>
<gene>
    <name evidence="2" type="ORF">ISN45_Aa03g027100</name>
</gene>
<dbReference type="EMBL" id="JAEFBK010000008">
    <property type="protein sequence ID" value="KAG7578526.1"/>
    <property type="molecule type" value="Genomic_DNA"/>
</dbReference>
<dbReference type="PANTHER" id="PTHR33116:SF84">
    <property type="entry name" value="RNA-DIRECTED DNA POLYMERASE"/>
    <property type="match status" value="1"/>
</dbReference>
<comment type="caution">
    <text evidence="2">The sequence shown here is derived from an EMBL/GenBank/DDBJ whole genome shotgun (WGS) entry which is preliminary data.</text>
</comment>
<keyword evidence="2" id="KW-0695">RNA-directed DNA polymerase</keyword>
<keyword evidence="3" id="KW-1185">Reference proteome</keyword>
<dbReference type="AlphaFoldDB" id="A0A8T2AXH8"/>
<feature type="domain" description="Reverse transcriptase" evidence="1">
    <location>
        <begin position="215"/>
        <end position="493"/>
    </location>
</feature>
<evidence type="ECO:0000259" key="1">
    <source>
        <dbReference type="PROSITE" id="PS50878"/>
    </source>
</evidence>